<evidence type="ECO:0000313" key="1">
    <source>
        <dbReference type="EMBL" id="GAQ87707.1"/>
    </source>
</evidence>
<proteinExistence type="predicted"/>
<dbReference type="OrthoDB" id="409543at2759"/>
<protein>
    <submittedName>
        <fullName evidence="1">Uncharacterized protein</fullName>
    </submittedName>
</protein>
<dbReference type="Proteomes" id="UP000054558">
    <property type="component" value="Unassembled WGS sequence"/>
</dbReference>
<reference evidence="1 2" key="1">
    <citation type="journal article" date="2014" name="Nat. Commun.">
        <title>Klebsormidium flaccidum genome reveals primary factors for plant terrestrial adaptation.</title>
        <authorList>
            <person name="Hori K."/>
            <person name="Maruyama F."/>
            <person name="Fujisawa T."/>
            <person name="Togashi T."/>
            <person name="Yamamoto N."/>
            <person name="Seo M."/>
            <person name="Sato S."/>
            <person name="Yamada T."/>
            <person name="Mori H."/>
            <person name="Tajima N."/>
            <person name="Moriyama T."/>
            <person name="Ikeuchi M."/>
            <person name="Watanabe M."/>
            <person name="Wada H."/>
            <person name="Kobayashi K."/>
            <person name="Saito M."/>
            <person name="Masuda T."/>
            <person name="Sasaki-Sekimoto Y."/>
            <person name="Mashiguchi K."/>
            <person name="Awai K."/>
            <person name="Shimojima M."/>
            <person name="Masuda S."/>
            <person name="Iwai M."/>
            <person name="Nobusawa T."/>
            <person name="Narise T."/>
            <person name="Kondo S."/>
            <person name="Saito H."/>
            <person name="Sato R."/>
            <person name="Murakawa M."/>
            <person name="Ihara Y."/>
            <person name="Oshima-Yamada Y."/>
            <person name="Ohtaka K."/>
            <person name="Satoh M."/>
            <person name="Sonobe K."/>
            <person name="Ishii M."/>
            <person name="Ohtani R."/>
            <person name="Kanamori-Sato M."/>
            <person name="Honoki R."/>
            <person name="Miyazaki D."/>
            <person name="Mochizuki H."/>
            <person name="Umetsu J."/>
            <person name="Higashi K."/>
            <person name="Shibata D."/>
            <person name="Kamiya Y."/>
            <person name="Sato N."/>
            <person name="Nakamura Y."/>
            <person name="Tabata S."/>
            <person name="Ida S."/>
            <person name="Kurokawa K."/>
            <person name="Ohta H."/>
        </authorList>
    </citation>
    <scope>NUCLEOTIDE SEQUENCE [LARGE SCALE GENOMIC DNA]</scope>
    <source>
        <strain evidence="1 2">NIES-2285</strain>
    </source>
</reference>
<accession>A0A1Y1IG53</accession>
<gene>
    <name evidence="1" type="ORF">KFL_003710130</name>
</gene>
<dbReference type="SUPFAM" id="SSF53448">
    <property type="entry name" value="Nucleotide-diphospho-sugar transferases"/>
    <property type="match status" value="1"/>
</dbReference>
<dbReference type="EMBL" id="DF237320">
    <property type="protein sequence ID" value="GAQ87707.1"/>
    <property type="molecule type" value="Genomic_DNA"/>
</dbReference>
<dbReference type="InterPro" id="IPR051706">
    <property type="entry name" value="Glycosyltransferase_domain"/>
</dbReference>
<keyword evidence="2" id="KW-1185">Reference proteome</keyword>
<dbReference type="PANTHER" id="PTHR32385:SF15">
    <property type="entry name" value="INOSITOL PHOSPHOCERAMIDE MANNOSYLTRANSFERASE 1"/>
    <property type="match status" value="1"/>
</dbReference>
<dbReference type="PANTHER" id="PTHR32385">
    <property type="entry name" value="MANNOSYL PHOSPHORYLINOSITOL CERAMIDE SYNTHASE"/>
    <property type="match status" value="1"/>
</dbReference>
<evidence type="ECO:0000313" key="2">
    <source>
        <dbReference type="Proteomes" id="UP000054558"/>
    </source>
</evidence>
<name>A0A1Y1IG53_KLENI</name>
<dbReference type="Gene3D" id="3.90.550.20">
    <property type="match status" value="1"/>
</dbReference>
<sequence length="246" mass="27751">MGGNTMAPGPGQGDSAHWYLLGFSLKPLQKMMRDMSAQVPRIIHQAFFAPKVHNLQQLEPWLERANAMQEYAAQWGYTYIRWDLSSSNELERLLGSEGFQLLQLEISKEHLASAANLVRYVVLEEHGGFWIDLDYSLPKDHTTGELIDLLDVFSPSGATFVPEASCRNIEKSAIFVETSLFSCPPHHPIIRRMIASQIQNFEVTNGVDLAKRGGSFVQTGTMLFNKVLFGKYTLIDRQTLDTIMSR</sequence>
<dbReference type="AlphaFoldDB" id="A0A1Y1IG53"/>
<organism evidence="1 2">
    <name type="scientific">Klebsormidium nitens</name>
    <name type="common">Green alga</name>
    <name type="synonym">Ulothrix nitens</name>
    <dbReference type="NCBI Taxonomy" id="105231"/>
    <lineage>
        <taxon>Eukaryota</taxon>
        <taxon>Viridiplantae</taxon>
        <taxon>Streptophyta</taxon>
        <taxon>Klebsormidiophyceae</taxon>
        <taxon>Klebsormidiales</taxon>
        <taxon>Klebsormidiaceae</taxon>
        <taxon>Klebsormidium</taxon>
    </lineage>
</organism>
<dbReference type="InterPro" id="IPR029044">
    <property type="entry name" value="Nucleotide-diphossugar_trans"/>
</dbReference>